<protein>
    <submittedName>
        <fullName evidence="2">Uncharacterized protein</fullName>
    </submittedName>
</protein>
<accession>A0A9W6BQZ6</accession>
<proteinExistence type="predicted"/>
<dbReference type="EMBL" id="BRXU01000015">
    <property type="protein sequence ID" value="GLC56315.1"/>
    <property type="molecule type" value="Genomic_DNA"/>
</dbReference>
<reference evidence="2 3" key="1">
    <citation type="journal article" date="2023" name="Commun. Biol.">
        <title>Reorganization of the ancestral sex-determining regions during the evolution of trioecy in Pleodorina starrii.</title>
        <authorList>
            <person name="Takahashi K."/>
            <person name="Suzuki S."/>
            <person name="Kawai-Toyooka H."/>
            <person name="Yamamoto K."/>
            <person name="Hamaji T."/>
            <person name="Ootsuki R."/>
            <person name="Yamaguchi H."/>
            <person name="Kawachi M."/>
            <person name="Higashiyama T."/>
            <person name="Nozaki H."/>
        </authorList>
    </citation>
    <scope>NUCLEOTIDE SEQUENCE [LARGE SCALE GENOMIC DNA]</scope>
    <source>
        <strain evidence="2 3">NIES-4479</strain>
    </source>
</reference>
<feature type="compositionally biased region" description="Low complexity" evidence="1">
    <location>
        <begin position="292"/>
        <end position="303"/>
    </location>
</feature>
<sequence length="597" mass="59972">MVAGTVANSGQSVPHAGAWSLAAACLLQRPAAADTLTAGPHGAVPSWPGTGSRIAVQGLNRLGLMASDAANAFPHDAAVRSSRNALRRAPSVSSAPAPISDGAAANAAAAGAAVYCCSCATEALRRAASAAEPNNAAVCGHGPSRYFITAPGRVVDASAGLLPGRSQAPSLCSNRLGPSPSFILAEGASCVRQTTTGSSSSASASGLPDASLQGASTGCCCSMLRSSCTGTAGRTTECRTTECRIATAGVSHGGAHNGQVSWEEVTLREINEVALEAAVGVYVLMHRRRGRQQQQQHNHPQRQSCRERQQQSTTVKPGDGPAAIPSDGDAATTAGHGAAACRTATDVAANNSSDAAGAAAVAAAATAAAAVCESSISYLEQAEPCKVIDPADADADAGTAAATSGERAEPHTLDALSASYADVLETTVFSMRRERQLQCASPAVGGGAAAGDGAWWRPAAGAAASLQEAAKAGEIIVLDIHAWAQPDGYSSCDSTADVLRAVEWGRRGIGRGGWFRFISDPWDDVRAERDADAVAAVARATAAAEGQNSEVGEGDAAAAGTSDTLEGILTLLLATQAPQLAAAASPPPTLPPPYILS</sequence>
<name>A0A9W6BQZ6_9CHLO</name>
<comment type="caution">
    <text evidence="2">The sequence shown here is derived from an EMBL/GenBank/DDBJ whole genome shotgun (WGS) entry which is preliminary data.</text>
</comment>
<gene>
    <name evidence="2" type="primary">PLEST008835</name>
    <name evidence="2" type="ORF">PLESTB_001091600</name>
</gene>
<dbReference type="Proteomes" id="UP001165080">
    <property type="component" value="Unassembled WGS sequence"/>
</dbReference>
<evidence type="ECO:0000256" key="1">
    <source>
        <dbReference type="SAM" id="MobiDB-lite"/>
    </source>
</evidence>
<dbReference type="AlphaFoldDB" id="A0A9W6BQZ6"/>
<feature type="region of interest" description="Disordered" evidence="1">
    <location>
        <begin position="289"/>
        <end position="334"/>
    </location>
</feature>
<evidence type="ECO:0000313" key="3">
    <source>
        <dbReference type="Proteomes" id="UP001165080"/>
    </source>
</evidence>
<keyword evidence="3" id="KW-1185">Reference proteome</keyword>
<organism evidence="2 3">
    <name type="scientific">Pleodorina starrii</name>
    <dbReference type="NCBI Taxonomy" id="330485"/>
    <lineage>
        <taxon>Eukaryota</taxon>
        <taxon>Viridiplantae</taxon>
        <taxon>Chlorophyta</taxon>
        <taxon>core chlorophytes</taxon>
        <taxon>Chlorophyceae</taxon>
        <taxon>CS clade</taxon>
        <taxon>Chlamydomonadales</taxon>
        <taxon>Volvocaceae</taxon>
        <taxon>Pleodorina</taxon>
    </lineage>
</organism>
<evidence type="ECO:0000313" key="2">
    <source>
        <dbReference type="EMBL" id="GLC56315.1"/>
    </source>
</evidence>